<evidence type="ECO:0000256" key="1">
    <source>
        <dbReference type="SAM" id="SignalP"/>
    </source>
</evidence>
<sequence>METKYLSFATLVVMLALVIITVNSVEHSAQSPGNVNSFNECFIRCARGCRVILSATYYVEVEVEKHRGKYGKGEQFVVGQSENLGMETAAVTAMEVKAVVAVAAIWLPKE</sequence>
<dbReference type="Proteomes" id="UP001630127">
    <property type="component" value="Unassembled WGS sequence"/>
</dbReference>
<evidence type="ECO:0000313" key="3">
    <source>
        <dbReference type="Proteomes" id="UP001630127"/>
    </source>
</evidence>
<dbReference type="AlphaFoldDB" id="A0ABD3A025"/>
<proteinExistence type="predicted"/>
<evidence type="ECO:0008006" key="4">
    <source>
        <dbReference type="Google" id="ProtNLM"/>
    </source>
</evidence>
<keyword evidence="3" id="KW-1185">Reference proteome</keyword>
<comment type="caution">
    <text evidence="2">The sequence shown here is derived from an EMBL/GenBank/DDBJ whole genome shotgun (WGS) entry which is preliminary data.</text>
</comment>
<organism evidence="2 3">
    <name type="scientific">Cinchona calisaya</name>
    <dbReference type="NCBI Taxonomy" id="153742"/>
    <lineage>
        <taxon>Eukaryota</taxon>
        <taxon>Viridiplantae</taxon>
        <taxon>Streptophyta</taxon>
        <taxon>Embryophyta</taxon>
        <taxon>Tracheophyta</taxon>
        <taxon>Spermatophyta</taxon>
        <taxon>Magnoliopsida</taxon>
        <taxon>eudicotyledons</taxon>
        <taxon>Gunneridae</taxon>
        <taxon>Pentapetalae</taxon>
        <taxon>asterids</taxon>
        <taxon>lamiids</taxon>
        <taxon>Gentianales</taxon>
        <taxon>Rubiaceae</taxon>
        <taxon>Cinchonoideae</taxon>
        <taxon>Cinchoneae</taxon>
        <taxon>Cinchona</taxon>
    </lineage>
</organism>
<evidence type="ECO:0000313" key="2">
    <source>
        <dbReference type="EMBL" id="KAL3523128.1"/>
    </source>
</evidence>
<accession>A0ABD3A025</accession>
<reference evidence="2 3" key="1">
    <citation type="submission" date="2024-11" db="EMBL/GenBank/DDBJ databases">
        <title>A near-complete genome assembly of Cinchona calisaya.</title>
        <authorList>
            <person name="Lian D.C."/>
            <person name="Zhao X.W."/>
            <person name="Wei L."/>
        </authorList>
    </citation>
    <scope>NUCLEOTIDE SEQUENCE [LARGE SCALE GENOMIC DNA]</scope>
    <source>
        <tissue evidence="2">Nenye</tissue>
    </source>
</reference>
<keyword evidence="1" id="KW-0732">Signal</keyword>
<feature type="signal peptide" evidence="1">
    <location>
        <begin position="1"/>
        <end position="24"/>
    </location>
</feature>
<name>A0ABD3A025_9GENT</name>
<feature type="chain" id="PRO_5044788792" description="Transmembrane protein" evidence="1">
    <location>
        <begin position="25"/>
        <end position="110"/>
    </location>
</feature>
<dbReference type="EMBL" id="JBJUIK010000007">
    <property type="protein sequence ID" value="KAL3523128.1"/>
    <property type="molecule type" value="Genomic_DNA"/>
</dbReference>
<protein>
    <recommendedName>
        <fullName evidence="4">Transmembrane protein</fullName>
    </recommendedName>
</protein>
<gene>
    <name evidence="2" type="ORF">ACH5RR_015962</name>
</gene>